<dbReference type="InterPro" id="IPR043128">
    <property type="entry name" value="Rev_trsase/Diguanyl_cyclase"/>
</dbReference>
<gene>
    <name evidence="1" type="ORF">FOL47_003749</name>
</gene>
<dbReference type="EMBL" id="JAAPAO010002192">
    <property type="protein sequence ID" value="KAF4648085.1"/>
    <property type="molecule type" value="Genomic_DNA"/>
</dbReference>
<dbReference type="Gene3D" id="3.10.10.10">
    <property type="entry name" value="HIV Type 1 Reverse Transcriptase, subunit A, domain 1"/>
    <property type="match status" value="1"/>
</dbReference>
<organism evidence="1 2">
    <name type="scientific">Perkinsus chesapeaki</name>
    <name type="common">Clam parasite</name>
    <name type="synonym">Perkinsus andrewsi</name>
    <dbReference type="NCBI Taxonomy" id="330153"/>
    <lineage>
        <taxon>Eukaryota</taxon>
        <taxon>Sar</taxon>
        <taxon>Alveolata</taxon>
        <taxon>Perkinsozoa</taxon>
        <taxon>Perkinsea</taxon>
        <taxon>Perkinsida</taxon>
        <taxon>Perkinsidae</taxon>
        <taxon>Perkinsus</taxon>
    </lineage>
</organism>
<evidence type="ECO:0008006" key="3">
    <source>
        <dbReference type="Google" id="ProtNLM"/>
    </source>
</evidence>
<keyword evidence="2" id="KW-1185">Reference proteome</keyword>
<dbReference type="SUPFAM" id="SSF56672">
    <property type="entry name" value="DNA/RNA polymerases"/>
    <property type="match status" value="1"/>
</dbReference>
<dbReference type="Proteomes" id="UP000591131">
    <property type="component" value="Unassembled WGS sequence"/>
</dbReference>
<name>A0A7J6KLC8_PERCH</name>
<feature type="non-terminal residue" evidence="1">
    <location>
        <position position="1"/>
    </location>
</feature>
<proteinExistence type="predicted"/>
<dbReference type="Gene3D" id="3.30.70.270">
    <property type="match status" value="1"/>
</dbReference>
<comment type="caution">
    <text evidence="1">The sequence shown here is derived from an EMBL/GenBank/DDBJ whole genome shotgun (WGS) entry which is preliminary data.</text>
</comment>
<evidence type="ECO:0000313" key="2">
    <source>
        <dbReference type="Proteomes" id="UP000591131"/>
    </source>
</evidence>
<feature type="non-terminal residue" evidence="1">
    <location>
        <position position="303"/>
    </location>
</feature>
<protein>
    <recommendedName>
        <fullName evidence="3">Reverse transcriptase domain-containing protein</fullName>
    </recommendedName>
</protein>
<dbReference type="AlphaFoldDB" id="A0A7J6KLC8"/>
<evidence type="ECO:0000313" key="1">
    <source>
        <dbReference type="EMBL" id="KAF4648085.1"/>
    </source>
</evidence>
<reference evidence="1 2" key="1">
    <citation type="submission" date="2020-04" db="EMBL/GenBank/DDBJ databases">
        <title>Perkinsus chesapeaki whole genome sequence.</title>
        <authorList>
            <person name="Bogema D.R."/>
        </authorList>
    </citation>
    <scope>NUCLEOTIDE SEQUENCE [LARGE SCALE GENOMIC DNA]</scope>
    <source>
        <strain evidence="1">ATCC PRA-425</strain>
    </source>
</reference>
<sequence>KARCYEYGIINDVMDAYMRLWLLPSNRKYFTVNITPFEATPTWCEFWCLPYGPSHCPRVLELCLQWLVQHNFRPNPMFEIQSYMDDLVIFSHKGDIDVELQLRELCGSYDLNLKPTKRQVLTEGDVKMLGVMLIDNGRYITIPTEKLDKLKLKMVDERSTYARLLGVLGLLDESPAAPAWALAIKHACQSLVAKERAKKGLPWSAECSSDLRDIVNAWQTMITSMPASDFVVPRLYDYGKPLDVYTDASKRAGGFIFKQNETILLQRVHRRIPYIEPLQWFTRLNWQVTETFDNVDVEATFRA</sequence>
<dbReference type="InterPro" id="IPR043502">
    <property type="entry name" value="DNA/RNA_pol_sf"/>
</dbReference>
<accession>A0A7J6KLC8</accession>